<dbReference type="Pfam" id="PF00535">
    <property type="entry name" value="Glycos_transf_2"/>
    <property type="match status" value="1"/>
</dbReference>
<dbReference type="SUPFAM" id="SSF53448">
    <property type="entry name" value="Nucleotide-diphospho-sugar transferases"/>
    <property type="match status" value="1"/>
</dbReference>
<keyword evidence="1" id="KW-0328">Glycosyltransferase</keyword>
<evidence type="ECO:0000313" key="4">
    <source>
        <dbReference type="EMBL" id="SCX88106.1"/>
    </source>
</evidence>
<dbReference type="RefSeq" id="WP_090654413.1">
    <property type="nucleotide sequence ID" value="NZ_CP015031.1"/>
</dbReference>
<dbReference type="InterPro" id="IPR001173">
    <property type="entry name" value="Glyco_trans_2-like"/>
</dbReference>
<dbReference type="CDD" id="cd00761">
    <property type="entry name" value="Glyco_tranf_GTA_type"/>
    <property type="match status" value="1"/>
</dbReference>
<dbReference type="InterPro" id="IPR029044">
    <property type="entry name" value="Nucleotide-diphossugar_trans"/>
</dbReference>
<keyword evidence="5" id="KW-1185">Reference proteome</keyword>
<dbReference type="PANTHER" id="PTHR22916">
    <property type="entry name" value="GLYCOSYLTRANSFERASE"/>
    <property type="match status" value="1"/>
</dbReference>
<protein>
    <submittedName>
        <fullName evidence="4">Glycosyltransferase involved in cell wall bisynthesis</fullName>
    </submittedName>
</protein>
<evidence type="ECO:0000259" key="3">
    <source>
        <dbReference type="Pfam" id="PF00535"/>
    </source>
</evidence>
<accession>A0A1G5BDC4</accession>
<dbReference type="EMBL" id="FMUQ01000004">
    <property type="protein sequence ID" value="SCX88106.1"/>
    <property type="molecule type" value="Genomic_DNA"/>
</dbReference>
<dbReference type="Proteomes" id="UP000199588">
    <property type="component" value="Unassembled WGS sequence"/>
</dbReference>
<dbReference type="PANTHER" id="PTHR22916:SF51">
    <property type="entry name" value="GLYCOSYLTRANSFERASE EPSH-RELATED"/>
    <property type="match status" value="1"/>
</dbReference>
<reference evidence="4 5" key="1">
    <citation type="submission" date="2016-10" db="EMBL/GenBank/DDBJ databases">
        <authorList>
            <person name="Varghese N."/>
            <person name="Submissions S."/>
        </authorList>
    </citation>
    <scope>NUCLEOTIDE SEQUENCE [LARGE SCALE GENOMIC DNA]</scope>
    <source>
        <strain evidence="4 5">DSM 22022</strain>
    </source>
</reference>
<proteinExistence type="predicted"/>
<keyword evidence="2" id="KW-0808">Transferase</keyword>
<evidence type="ECO:0000256" key="1">
    <source>
        <dbReference type="ARBA" id="ARBA00022676"/>
    </source>
</evidence>
<evidence type="ECO:0000256" key="2">
    <source>
        <dbReference type="ARBA" id="ARBA00022679"/>
    </source>
</evidence>
<feature type="domain" description="Glycosyltransferase 2-like" evidence="3">
    <location>
        <begin position="9"/>
        <end position="137"/>
    </location>
</feature>
<name>A0A1G5BDC4_9PAST</name>
<dbReference type="Gene3D" id="3.90.550.10">
    <property type="entry name" value="Spore Coat Polysaccharide Biosynthesis Protein SpsA, Chain A"/>
    <property type="match status" value="1"/>
</dbReference>
<evidence type="ECO:0000313" key="5">
    <source>
        <dbReference type="Proteomes" id="UP000199588"/>
    </source>
</evidence>
<sequence>MNIAFPEVSVIIPFYKTPFSKLEKCLESFLQQDFPSFELLLIDDGNPVEYRPMLGKYLESNANISYFQFSSNKGVSEARNLGINKAKGKYIVFCDSDDYVEQNHLTQLFQAISLPSVDLAICGIHERDYPVVDSLVKKNKFIAFPSKYSGIQYINFIHNKIFRKELIINNQLRFETSIKLGEDALFLARYLEFCQKIKSISNQSYHYVLDENSAMSSYYEKYWDWESLVIKKQFDLFSSVELSENENNYLKYWLYRKIRRAFSYYFNRRPDDKSYFYIFNQIISSELFSTLEKGLFNNSYFSFLDIGLVYFWKIFKAEGVYLTSKFLKLKQLIKKS</sequence>
<organism evidence="4 5">
    <name type="scientific">Basfia succiniciproducens</name>
    <dbReference type="NCBI Taxonomy" id="653940"/>
    <lineage>
        <taxon>Bacteria</taxon>
        <taxon>Pseudomonadati</taxon>
        <taxon>Pseudomonadota</taxon>
        <taxon>Gammaproteobacteria</taxon>
        <taxon>Pasteurellales</taxon>
        <taxon>Pasteurellaceae</taxon>
        <taxon>Basfia</taxon>
    </lineage>
</organism>
<comment type="caution">
    <text evidence="4">The sequence shown here is derived from an EMBL/GenBank/DDBJ whole genome shotgun (WGS) entry which is preliminary data.</text>
</comment>
<gene>
    <name evidence="4" type="ORF">SAMN02910354_00707</name>
</gene>